<organism evidence="2 3">
    <name type="scientific">Streptomyces marianii</name>
    <dbReference type="NCBI Taxonomy" id="1817406"/>
    <lineage>
        <taxon>Bacteria</taxon>
        <taxon>Bacillati</taxon>
        <taxon>Actinomycetota</taxon>
        <taxon>Actinomycetes</taxon>
        <taxon>Kitasatosporales</taxon>
        <taxon>Streptomycetaceae</taxon>
        <taxon>Streptomyces</taxon>
    </lineage>
</organism>
<dbReference type="Gene3D" id="3.40.50.150">
    <property type="entry name" value="Vaccinia Virus protein VP39"/>
    <property type="match status" value="1"/>
</dbReference>
<dbReference type="SUPFAM" id="SSF53335">
    <property type="entry name" value="S-adenosyl-L-methionine-dependent methyltransferases"/>
    <property type="match status" value="1"/>
</dbReference>
<dbReference type="InterPro" id="IPR029063">
    <property type="entry name" value="SAM-dependent_MTases_sf"/>
</dbReference>
<keyword evidence="3" id="KW-1185">Reference proteome</keyword>
<dbReference type="PANTHER" id="PTHR43591">
    <property type="entry name" value="METHYLTRANSFERASE"/>
    <property type="match status" value="1"/>
</dbReference>
<keyword evidence="2" id="KW-0808">Transferase</keyword>
<reference evidence="2 3" key="1">
    <citation type="submission" date="2019-05" db="EMBL/GenBank/DDBJ databases">
        <title>Streptomyces marianii sp. nov., a novel marine actinomycete from southern coast of India.</title>
        <authorList>
            <person name="Iniyan A.M."/>
            <person name="Wink J."/>
            <person name="Ramprasad E."/>
            <person name="Ramana C.V."/>
            <person name="Bunk B."/>
            <person name="Sproer C."/>
            <person name="Joseph F.-J.R.S."/>
            <person name="Vincent S.G.P."/>
        </authorList>
    </citation>
    <scope>NUCLEOTIDE SEQUENCE [LARGE SCALE GENOMIC DNA]</scope>
    <source>
        <strain evidence="2 3">ICN19</strain>
    </source>
</reference>
<keyword evidence="2" id="KW-0489">Methyltransferase</keyword>
<comment type="caution">
    <text evidence="2">The sequence shown here is derived from an EMBL/GenBank/DDBJ whole genome shotgun (WGS) entry which is preliminary data.</text>
</comment>
<dbReference type="InterPro" id="IPR013216">
    <property type="entry name" value="Methyltransf_11"/>
</dbReference>
<protein>
    <submittedName>
        <fullName evidence="2">Methyltransferase domain-containing protein</fullName>
    </submittedName>
</protein>
<name>A0A5R9DRV7_9ACTN</name>
<evidence type="ECO:0000313" key="3">
    <source>
        <dbReference type="Proteomes" id="UP000305921"/>
    </source>
</evidence>
<dbReference type="GO" id="GO:0008757">
    <property type="term" value="F:S-adenosylmethionine-dependent methyltransferase activity"/>
    <property type="evidence" value="ECO:0007669"/>
    <property type="project" value="InterPro"/>
</dbReference>
<evidence type="ECO:0000313" key="2">
    <source>
        <dbReference type="EMBL" id="TLQ39330.1"/>
    </source>
</evidence>
<dbReference type="Pfam" id="PF08241">
    <property type="entry name" value="Methyltransf_11"/>
    <property type="match status" value="1"/>
</dbReference>
<dbReference type="GO" id="GO:0032259">
    <property type="term" value="P:methylation"/>
    <property type="evidence" value="ECO:0007669"/>
    <property type="project" value="UniProtKB-KW"/>
</dbReference>
<dbReference type="Proteomes" id="UP000305921">
    <property type="component" value="Unassembled WGS sequence"/>
</dbReference>
<gene>
    <name evidence="2" type="ORF">FEF34_38765</name>
</gene>
<dbReference type="AlphaFoldDB" id="A0A5R9DRV7"/>
<evidence type="ECO:0000259" key="1">
    <source>
        <dbReference type="Pfam" id="PF08241"/>
    </source>
</evidence>
<feature type="domain" description="Methyltransferase type 11" evidence="1">
    <location>
        <begin position="98"/>
        <end position="196"/>
    </location>
</feature>
<dbReference type="EMBL" id="VAWE01000002">
    <property type="protein sequence ID" value="TLQ39330.1"/>
    <property type="molecule type" value="Genomic_DNA"/>
</dbReference>
<dbReference type="OrthoDB" id="4228691at2"/>
<sequence>MNLLPGTDAPDGHERSTALSFTDMSLDFSTPELEALALEVIPEQHFELRAEDARDRYFTDTSKLDAKQLAHDRFRTNPLALHDHLIRALDLRGTEELLDLGCGNGEILARIRPYLAAGHLTAFDIAPAALEAARQRLDGVATPCEFVEGNADDLSAFATDSFDRVMAVYMAHYVTDLNACFAEVRRVLRPRGRFVLATDRTDSMVEMWNVHFAALGEMNAPQRLFRATPKARISLSNGAEQLAPHFASVERVDWQDQLQFGKAEHFMAFYRSCNHCCAGSRPGEGLPPAFFTELEERVHAHVQAAIETTGYFALTKYTGHFICS</sequence>
<proteinExistence type="predicted"/>
<accession>A0A5R9DRV7</accession>
<dbReference type="CDD" id="cd02440">
    <property type="entry name" value="AdoMet_MTases"/>
    <property type="match status" value="1"/>
</dbReference>